<gene>
    <name evidence="2" type="ORF">HHUB_1008</name>
</gene>
<evidence type="ECO:0000313" key="2">
    <source>
        <dbReference type="EMBL" id="CQH43751.1"/>
    </source>
</evidence>
<dbReference type="Pfam" id="PF24365">
    <property type="entry name" value="DUF7521"/>
    <property type="match status" value="1"/>
</dbReference>
<organism evidence="2 3">
    <name type="scientific">Halobacterium hubeiense</name>
    <dbReference type="NCBI Taxonomy" id="1407499"/>
    <lineage>
        <taxon>Archaea</taxon>
        <taxon>Methanobacteriati</taxon>
        <taxon>Methanobacteriota</taxon>
        <taxon>Stenosarchaea group</taxon>
        <taxon>Halobacteria</taxon>
        <taxon>Halobacteriales</taxon>
        <taxon>Halobacteriaceae</taxon>
        <taxon>Halobacterium</taxon>
    </lineage>
</organism>
<feature type="transmembrane region" description="Helical" evidence="1">
    <location>
        <begin position="6"/>
        <end position="26"/>
    </location>
</feature>
<evidence type="ECO:0000313" key="3">
    <source>
        <dbReference type="Proteomes" id="UP000066737"/>
    </source>
</evidence>
<proteinExistence type="predicted"/>
<keyword evidence="3" id="KW-1185">Reference proteome</keyword>
<sequence>MIDITVVVVALKTVTLLLGGAVTYFATKAWQRTGSPALRSLAIGFGFVTFGALLAGIADQVLAVERTLAVLTESALTAVGFAVIVYSLYVD</sequence>
<feature type="transmembrane region" description="Helical" evidence="1">
    <location>
        <begin position="70"/>
        <end position="89"/>
    </location>
</feature>
<reference evidence="3" key="1">
    <citation type="journal article" date="2016" name="Environ. Microbiol.">
        <title>The complete genome of a viable archaeum isolated from 123-million-year-old rock salt.</title>
        <authorList>
            <person name="Jaakkola S.T."/>
            <person name="Pfeiffer F."/>
            <person name="Ravantti J.J."/>
            <person name="Guo Q."/>
            <person name="Liu Y."/>
            <person name="Chen X."/>
            <person name="Ma H."/>
            <person name="Yang C."/>
            <person name="Oksanen H.M."/>
            <person name="Bamford D.H."/>
        </authorList>
    </citation>
    <scope>NUCLEOTIDE SEQUENCE</scope>
    <source>
        <strain evidence="3">JI20-1</strain>
    </source>
</reference>
<name>A0A0U5CUM7_9EURY</name>
<dbReference type="OrthoDB" id="170398at2157"/>
<protein>
    <recommendedName>
        <fullName evidence="4">YapH protein</fullName>
    </recommendedName>
</protein>
<dbReference type="AlphaFoldDB" id="A0A0U5CUM7"/>
<evidence type="ECO:0000256" key="1">
    <source>
        <dbReference type="SAM" id="Phobius"/>
    </source>
</evidence>
<keyword evidence="1" id="KW-0472">Membrane</keyword>
<dbReference type="KEGG" id="hhb:Hhub_1008"/>
<feature type="transmembrane region" description="Helical" evidence="1">
    <location>
        <begin position="38"/>
        <end position="58"/>
    </location>
</feature>
<dbReference type="EMBL" id="LN831302">
    <property type="protein sequence ID" value="CQH43751.1"/>
    <property type="molecule type" value="Genomic_DNA"/>
</dbReference>
<dbReference type="GeneID" id="91108450"/>
<evidence type="ECO:0008006" key="4">
    <source>
        <dbReference type="Google" id="ProtNLM"/>
    </source>
</evidence>
<dbReference type="STRING" id="1407499.HHUB_1008"/>
<dbReference type="RefSeq" id="WP_059055076.1">
    <property type="nucleotide sequence ID" value="NZ_CEML01000001.1"/>
</dbReference>
<accession>A0A0U5CUM7</accession>
<keyword evidence="1" id="KW-1133">Transmembrane helix</keyword>
<dbReference type="InterPro" id="IPR055943">
    <property type="entry name" value="DUF7521"/>
</dbReference>
<dbReference type="Proteomes" id="UP000066737">
    <property type="component" value="Chromosome I"/>
</dbReference>
<keyword evidence="1" id="KW-0812">Transmembrane</keyword>